<feature type="transmembrane region" description="Helical" evidence="2">
    <location>
        <begin position="183"/>
        <end position="207"/>
    </location>
</feature>
<protein>
    <submittedName>
        <fullName evidence="4">DUF4271 domain-containing protein</fullName>
    </submittedName>
</protein>
<organism evidence="4 5">
    <name type="scientific">Candidatus Opimibacter skivensis</name>
    <dbReference type="NCBI Taxonomy" id="2982028"/>
    <lineage>
        <taxon>Bacteria</taxon>
        <taxon>Pseudomonadati</taxon>
        <taxon>Bacteroidota</taxon>
        <taxon>Saprospiria</taxon>
        <taxon>Saprospirales</taxon>
        <taxon>Saprospiraceae</taxon>
        <taxon>Candidatus Opimibacter</taxon>
    </lineage>
</organism>
<feature type="transmembrane region" description="Helical" evidence="2">
    <location>
        <begin position="279"/>
        <end position="298"/>
    </location>
</feature>
<dbReference type="EMBL" id="JADKGY010000030">
    <property type="protein sequence ID" value="MBK9984647.1"/>
    <property type="molecule type" value="Genomic_DNA"/>
</dbReference>
<feature type="transmembrane region" description="Helical" evidence="2">
    <location>
        <begin position="213"/>
        <end position="230"/>
    </location>
</feature>
<feature type="compositionally biased region" description="Polar residues" evidence="1">
    <location>
        <begin position="79"/>
        <end position="89"/>
    </location>
</feature>
<feature type="transmembrane region" description="Helical" evidence="2">
    <location>
        <begin position="251"/>
        <end position="273"/>
    </location>
</feature>
<feature type="transmembrane region" description="Helical" evidence="2">
    <location>
        <begin position="132"/>
        <end position="151"/>
    </location>
</feature>
<feature type="signal peptide" evidence="3">
    <location>
        <begin position="1"/>
        <end position="19"/>
    </location>
</feature>
<dbReference type="Proteomes" id="UP000808337">
    <property type="component" value="Unassembled WGS sequence"/>
</dbReference>
<proteinExistence type="predicted"/>
<accession>A0A9D7SX13</accession>
<gene>
    <name evidence="4" type="ORF">IPP15_20170</name>
</gene>
<feature type="transmembrane region" description="Helical" evidence="2">
    <location>
        <begin position="310"/>
        <end position="334"/>
    </location>
</feature>
<evidence type="ECO:0000313" key="5">
    <source>
        <dbReference type="Proteomes" id="UP000808337"/>
    </source>
</evidence>
<dbReference type="AlphaFoldDB" id="A0A9D7SX13"/>
<keyword evidence="2" id="KW-1133">Transmembrane helix</keyword>
<comment type="caution">
    <text evidence="4">The sequence shown here is derived from an EMBL/GenBank/DDBJ whole genome shotgun (WGS) entry which is preliminary data.</text>
</comment>
<evidence type="ECO:0000256" key="1">
    <source>
        <dbReference type="SAM" id="MobiDB-lite"/>
    </source>
</evidence>
<name>A0A9D7SX13_9BACT</name>
<dbReference type="Pfam" id="PF14093">
    <property type="entry name" value="DUF4271"/>
    <property type="match status" value="1"/>
</dbReference>
<feature type="region of interest" description="Disordered" evidence="1">
    <location>
        <begin position="79"/>
        <end position="115"/>
    </location>
</feature>
<evidence type="ECO:0000256" key="2">
    <source>
        <dbReference type="SAM" id="Phobius"/>
    </source>
</evidence>
<sequence>MFRIIFIVYCFGLSFTLLGQNQTNPFDLKYRPSRPLTTATKSGIDSSALKSPVLKQEEPMVSESGLKSVVDTASLPVMQDTSSKKSGNNPFELAKGTKKETKSASQGTSEVQFHTNPTVAPPINVARHMSKGIQIFFILLSLLFLIFIVNVERNFVKDLWRVISNENYSSLHLRNQRNTMRQILLMMGYLIFILQTGIFLCHVLVLFGYSGGYLSSIWVCVGFVVVIYAVRHIVIRYLRWLFNNEKEMSLFGFDISTFNTMVGLVLLPINVLLNFGPDSLAKPLVIIGLIVIVAAYLMRQLRWMLTARQLIANSLFLFFVYLCAVEILPLWAILTFFW</sequence>
<reference evidence="4 5" key="1">
    <citation type="submission" date="2020-10" db="EMBL/GenBank/DDBJ databases">
        <title>Connecting structure to function with the recovery of over 1000 high-quality activated sludge metagenome-assembled genomes encoding full-length rRNA genes using long-read sequencing.</title>
        <authorList>
            <person name="Singleton C.M."/>
            <person name="Petriglieri F."/>
            <person name="Kristensen J.M."/>
            <person name="Kirkegaard R.H."/>
            <person name="Michaelsen T.Y."/>
            <person name="Andersen M.H."/>
            <person name="Karst S.M."/>
            <person name="Dueholm M.S."/>
            <person name="Nielsen P.H."/>
            <person name="Albertsen M."/>
        </authorList>
    </citation>
    <scope>NUCLEOTIDE SEQUENCE [LARGE SCALE GENOMIC DNA]</scope>
    <source>
        <strain evidence="4">Ribe_18-Q3-R11-54_MAXAC.273</strain>
    </source>
</reference>
<evidence type="ECO:0000313" key="4">
    <source>
        <dbReference type="EMBL" id="MBK9984647.1"/>
    </source>
</evidence>
<keyword evidence="3" id="KW-0732">Signal</keyword>
<evidence type="ECO:0000256" key="3">
    <source>
        <dbReference type="SAM" id="SignalP"/>
    </source>
</evidence>
<dbReference type="InterPro" id="IPR025367">
    <property type="entry name" value="DUF4271"/>
</dbReference>
<feature type="chain" id="PRO_5039198672" evidence="3">
    <location>
        <begin position="20"/>
        <end position="338"/>
    </location>
</feature>
<keyword evidence="2" id="KW-0812">Transmembrane</keyword>
<keyword evidence="2" id="KW-0472">Membrane</keyword>
<feature type="compositionally biased region" description="Polar residues" evidence="1">
    <location>
        <begin position="103"/>
        <end position="115"/>
    </location>
</feature>